<sequence>MISVTLKSPDTTSIVKIEKGELVSYQKNNEELIHQKGTLGWRNSDTEMFPIIGPTESKNFRISTPKGTAIQDQHGLLRELSYSLLKSSEYDAVFQKKYIANTFINNSKYPEKSTEKGLCWPYNFTFFKKYEITNSSLKISFELQAENKMPFMLGYHPAFMLQGNLDEIVQSNNQDISIPNIIEGGSTALPILNTTEVQLIKKNGFNISIKTMGFNNFMLWTEVPTMLCIEPITAYPYTDGELLSKKLFNKSKGIDTFEVLITPFKII</sequence>
<accession>A0ABW2Z9C0</accession>
<organism evidence="4 5">
    <name type="scientific">Lutibacter aestuarii</name>
    <dbReference type="NCBI Taxonomy" id="861111"/>
    <lineage>
        <taxon>Bacteria</taxon>
        <taxon>Pseudomonadati</taxon>
        <taxon>Bacteroidota</taxon>
        <taxon>Flavobacteriia</taxon>
        <taxon>Flavobacteriales</taxon>
        <taxon>Flavobacteriaceae</taxon>
        <taxon>Lutibacter</taxon>
    </lineage>
</organism>
<evidence type="ECO:0000256" key="1">
    <source>
        <dbReference type="ARBA" id="ARBA00001913"/>
    </source>
</evidence>
<proteinExistence type="predicted"/>
<comment type="subunit">
    <text evidence="2">Monomer.</text>
</comment>
<keyword evidence="5" id="KW-1185">Reference proteome</keyword>
<dbReference type="InterPro" id="IPR014718">
    <property type="entry name" value="GH-type_carb-bd"/>
</dbReference>
<dbReference type="Proteomes" id="UP001597032">
    <property type="component" value="Unassembled WGS sequence"/>
</dbReference>
<comment type="caution">
    <text evidence="4">The sequence shown here is derived from an EMBL/GenBank/DDBJ whole genome shotgun (WGS) entry which is preliminary data.</text>
</comment>
<dbReference type="EMBL" id="JBHTIC010000008">
    <property type="protein sequence ID" value="MFD0762604.1"/>
    <property type="molecule type" value="Genomic_DNA"/>
</dbReference>
<evidence type="ECO:0000313" key="4">
    <source>
        <dbReference type="EMBL" id="MFD0762604.1"/>
    </source>
</evidence>
<evidence type="ECO:0000256" key="2">
    <source>
        <dbReference type="ARBA" id="ARBA00011245"/>
    </source>
</evidence>
<comment type="cofactor">
    <cofactor evidence="1">
        <name>Ca(2+)</name>
        <dbReference type="ChEBI" id="CHEBI:29108"/>
    </cofactor>
</comment>
<protein>
    <submittedName>
        <fullName evidence="4">Aldose 1-epimerase</fullName>
    </submittedName>
</protein>
<evidence type="ECO:0000313" key="5">
    <source>
        <dbReference type="Proteomes" id="UP001597032"/>
    </source>
</evidence>
<keyword evidence="3" id="KW-0106">Calcium</keyword>
<dbReference type="Gene3D" id="2.70.98.10">
    <property type="match status" value="1"/>
</dbReference>
<dbReference type="SUPFAM" id="SSF74650">
    <property type="entry name" value="Galactose mutarotase-like"/>
    <property type="match status" value="1"/>
</dbReference>
<dbReference type="InterPro" id="IPR008183">
    <property type="entry name" value="Aldose_1/G6P_1-epimerase"/>
</dbReference>
<dbReference type="RefSeq" id="WP_386782977.1">
    <property type="nucleotide sequence ID" value="NZ_JBHTIC010000008.1"/>
</dbReference>
<reference evidence="5" key="1">
    <citation type="journal article" date="2019" name="Int. J. Syst. Evol. Microbiol.">
        <title>The Global Catalogue of Microorganisms (GCM) 10K type strain sequencing project: providing services to taxonomists for standard genome sequencing and annotation.</title>
        <authorList>
            <consortium name="The Broad Institute Genomics Platform"/>
            <consortium name="The Broad Institute Genome Sequencing Center for Infectious Disease"/>
            <person name="Wu L."/>
            <person name="Ma J."/>
        </authorList>
    </citation>
    <scope>NUCLEOTIDE SEQUENCE [LARGE SCALE GENOMIC DNA]</scope>
    <source>
        <strain evidence="5">CCUG 60022</strain>
    </source>
</reference>
<evidence type="ECO:0000256" key="3">
    <source>
        <dbReference type="ARBA" id="ARBA00022837"/>
    </source>
</evidence>
<gene>
    <name evidence="4" type="ORF">ACFQZW_10960</name>
</gene>
<name>A0ABW2Z9C0_9FLAO</name>
<dbReference type="Pfam" id="PF01263">
    <property type="entry name" value="Aldose_epim"/>
    <property type="match status" value="1"/>
</dbReference>
<dbReference type="InterPro" id="IPR011013">
    <property type="entry name" value="Gal_mutarotase_sf_dom"/>
</dbReference>